<dbReference type="SMART" id="SM00507">
    <property type="entry name" value="HNHc"/>
    <property type="match status" value="1"/>
</dbReference>
<sequence length="583" mass="62709">MAADLRELSYLVRRFGVVQEVAEHVSPVERALAGWLLERPVRLARLPVSLLSDEQAAAELQRLQARKAMEAAYEAELVLRLAEARPADDDPPPGTPGARRPGSWAPDTELPGVSEFFTAELALVLNCGRSTASHLATRAGTYRERLPATWAALAAGELDEARAKALADVLQHTTPGIARRIEAAVLPDATALTVGRLEKRAIELLLEADADAVDRRRKTAERRSDVRVYPSPSDGMSTVAADLPTDVAAACHATVDELARMVKADGDPRPIGQLRTVVFADLLQRPWQAGVAVTAHLQIVATLASLAGRSAQAGEVNGLPITAAHLRALLRELDALGVQAPEGGTVTVALTDDDGTLRATATLDRLRRLAARGCREHPDAECGCAVLDRPAGRDGYTPSAAQQAFVRTRDRTCRFPTCGQRVGWADADHVVPHAHGGATDCANLCCLCRSHHRLKTLARGWRFEMSPDGTLIVTTPRAPPAPPGHRACDHHRRRTRNHLERTSRPTRTTTHRPSDVHGQDHPCGLLRSPAGSRPVARRDPPAPGSVRPPSCRPSGSAGERPHGAHRPPHRRAQPLPPGSVPGR</sequence>
<dbReference type="Proteomes" id="UP000198386">
    <property type="component" value="Unassembled WGS sequence"/>
</dbReference>
<name>A0A238ZIC0_9ACTN</name>
<keyword evidence="3" id="KW-0378">Hydrolase</keyword>
<evidence type="ECO:0000313" key="3">
    <source>
        <dbReference type="EMBL" id="SNR82748.1"/>
    </source>
</evidence>
<feature type="compositionally biased region" description="Basic residues" evidence="1">
    <location>
        <begin position="563"/>
        <end position="572"/>
    </location>
</feature>
<protein>
    <submittedName>
        <fullName evidence="3">HNH endonuclease</fullName>
    </submittedName>
</protein>
<dbReference type="CDD" id="cd00085">
    <property type="entry name" value="HNHc"/>
    <property type="match status" value="1"/>
</dbReference>
<dbReference type="EMBL" id="FZOH01000001">
    <property type="protein sequence ID" value="SNR82748.1"/>
    <property type="molecule type" value="Genomic_DNA"/>
</dbReference>
<dbReference type="Gene3D" id="1.10.30.50">
    <property type="match status" value="1"/>
</dbReference>
<dbReference type="InterPro" id="IPR003870">
    <property type="entry name" value="DUF222"/>
</dbReference>
<dbReference type="Pfam" id="PF02720">
    <property type="entry name" value="DUF222"/>
    <property type="match status" value="1"/>
</dbReference>
<dbReference type="GO" id="GO:0004519">
    <property type="term" value="F:endonuclease activity"/>
    <property type="evidence" value="ECO:0007669"/>
    <property type="project" value="UniProtKB-KW"/>
</dbReference>
<dbReference type="AlphaFoldDB" id="A0A238ZIC0"/>
<keyword evidence="4" id="KW-1185">Reference proteome</keyword>
<reference evidence="4" key="1">
    <citation type="submission" date="2017-06" db="EMBL/GenBank/DDBJ databases">
        <authorList>
            <person name="Varghese N."/>
            <person name="Submissions S."/>
        </authorList>
    </citation>
    <scope>NUCLEOTIDE SEQUENCE [LARGE SCALE GENOMIC DNA]</scope>
    <source>
        <strain evidence="4">DSM 45423</strain>
    </source>
</reference>
<evidence type="ECO:0000313" key="4">
    <source>
        <dbReference type="Proteomes" id="UP000198386"/>
    </source>
</evidence>
<feature type="compositionally biased region" description="Pro residues" evidence="1">
    <location>
        <begin position="574"/>
        <end position="583"/>
    </location>
</feature>
<organism evidence="3 4">
    <name type="scientific">Geodermatophilus saharensis</name>
    <dbReference type="NCBI Taxonomy" id="1137994"/>
    <lineage>
        <taxon>Bacteria</taxon>
        <taxon>Bacillati</taxon>
        <taxon>Actinomycetota</taxon>
        <taxon>Actinomycetes</taxon>
        <taxon>Geodermatophilales</taxon>
        <taxon>Geodermatophilaceae</taxon>
        <taxon>Geodermatophilus</taxon>
    </lineage>
</organism>
<keyword evidence="3" id="KW-0540">Nuclease</keyword>
<feature type="region of interest" description="Disordered" evidence="1">
    <location>
        <begin position="473"/>
        <end position="583"/>
    </location>
</feature>
<feature type="domain" description="HNH nuclease" evidence="2">
    <location>
        <begin position="401"/>
        <end position="453"/>
    </location>
</feature>
<dbReference type="InterPro" id="IPR003615">
    <property type="entry name" value="HNH_nuc"/>
</dbReference>
<proteinExistence type="predicted"/>
<gene>
    <name evidence="3" type="ORF">SAMN04488107_0089</name>
</gene>
<accession>A0A238ZIC0</accession>
<evidence type="ECO:0000259" key="2">
    <source>
        <dbReference type="SMART" id="SM00507"/>
    </source>
</evidence>
<keyword evidence="3" id="KW-0255">Endonuclease</keyword>
<evidence type="ECO:0000256" key="1">
    <source>
        <dbReference type="SAM" id="MobiDB-lite"/>
    </source>
</evidence>
<feature type="region of interest" description="Disordered" evidence="1">
    <location>
        <begin position="83"/>
        <end position="105"/>
    </location>
</feature>